<reference evidence="1 2" key="1">
    <citation type="journal article" date="2019" name="Environ. Microbiol.">
        <title>An active ?-lactamase is a part of an orchestrated cell wall stress resistance network of Bacillus subtilis and related rhizosphere species.</title>
        <authorList>
            <person name="Bucher T."/>
            <person name="Keren-Paz A."/>
            <person name="Hausser J."/>
            <person name="Olender T."/>
            <person name="Cytryn E."/>
            <person name="Kolodkin-Gal I."/>
        </authorList>
    </citation>
    <scope>NUCLEOTIDE SEQUENCE [LARGE SCALE GENOMIC DNA]</scope>
    <source>
        <strain evidence="1 2">I186</strain>
    </source>
</reference>
<evidence type="ECO:0000313" key="2">
    <source>
        <dbReference type="Proteomes" id="UP000305524"/>
    </source>
</evidence>
<name>A0A4U2ZYU3_BACMY</name>
<dbReference type="Proteomes" id="UP000305524">
    <property type="component" value="Unassembled WGS sequence"/>
</dbReference>
<dbReference type="SUPFAM" id="SSF52777">
    <property type="entry name" value="CoA-dependent acyltransferases"/>
    <property type="match status" value="1"/>
</dbReference>
<protein>
    <submittedName>
        <fullName evidence="1">Uncharacterized protein</fullName>
    </submittedName>
</protein>
<dbReference type="AlphaFoldDB" id="A0A4U2ZYU3"/>
<feature type="non-terminal residue" evidence="1">
    <location>
        <position position="1"/>
    </location>
</feature>
<dbReference type="RefSeq" id="WP_137059157.1">
    <property type="nucleotide sequence ID" value="NZ_SZOD01000939.1"/>
</dbReference>
<dbReference type="PANTHER" id="PTHR45398">
    <property type="match status" value="1"/>
</dbReference>
<dbReference type="Gene3D" id="3.30.559.30">
    <property type="entry name" value="Nonribosomal peptide synthetase, condensation domain"/>
    <property type="match status" value="1"/>
</dbReference>
<dbReference type="PANTHER" id="PTHR45398:SF1">
    <property type="entry name" value="ENZYME, PUTATIVE (JCVI)-RELATED"/>
    <property type="match status" value="1"/>
</dbReference>
<sequence length="94" mass="10584">FTSIYPVHLNITSANTPIAALKAVKEQVRKIPNKGVDYGVLRYMNATMCEQLSSQYTPSISFNYLGQFDQMFSSDAMFIPENEFKRLDHAAGSK</sequence>
<feature type="non-terminal residue" evidence="1">
    <location>
        <position position="94"/>
    </location>
</feature>
<organism evidence="1 2">
    <name type="scientific">Bacillus mycoides</name>
    <dbReference type="NCBI Taxonomy" id="1405"/>
    <lineage>
        <taxon>Bacteria</taxon>
        <taxon>Bacillati</taxon>
        <taxon>Bacillota</taxon>
        <taxon>Bacilli</taxon>
        <taxon>Bacillales</taxon>
        <taxon>Bacillaceae</taxon>
        <taxon>Bacillus</taxon>
        <taxon>Bacillus cereus group</taxon>
    </lineage>
</organism>
<comment type="caution">
    <text evidence="1">The sequence shown here is derived from an EMBL/GenBank/DDBJ whole genome shotgun (WGS) entry which is preliminary data.</text>
</comment>
<dbReference type="EMBL" id="SZOD01000939">
    <property type="protein sequence ID" value="TKI80277.1"/>
    <property type="molecule type" value="Genomic_DNA"/>
</dbReference>
<evidence type="ECO:0000313" key="1">
    <source>
        <dbReference type="EMBL" id="TKI80277.1"/>
    </source>
</evidence>
<proteinExistence type="predicted"/>
<gene>
    <name evidence="1" type="ORF">FC701_28880</name>
</gene>
<accession>A0A4U2ZYU3</accession>